<evidence type="ECO:0000313" key="4">
    <source>
        <dbReference type="EMBL" id="EAW32357.1"/>
    </source>
</evidence>
<gene>
    <name evidence="4" type="ORF">GP2143_13916</name>
</gene>
<protein>
    <submittedName>
        <fullName evidence="4">D-glutamate deacylase</fullName>
        <ecNumber evidence="4">3.5.1.82</ecNumber>
    </submittedName>
</protein>
<evidence type="ECO:0000313" key="5">
    <source>
        <dbReference type="Proteomes" id="UP000004931"/>
    </source>
</evidence>
<evidence type="ECO:0000259" key="3">
    <source>
        <dbReference type="Pfam" id="PF01979"/>
    </source>
</evidence>
<keyword evidence="5" id="KW-1185">Reference proteome</keyword>
<feature type="signal peptide" evidence="2">
    <location>
        <begin position="1"/>
        <end position="26"/>
    </location>
</feature>
<dbReference type="EC" id="3.5.1.82" evidence="4"/>
<dbReference type="Gene3D" id="3.20.20.140">
    <property type="entry name" value="Metal-dependent hydrolases"/>
    <property type="match status" value="1"/>
</dbReference>
<keyword evidence="4" id="KW-0378">Hydrolase</keyword>
<feature type="domain" description="Amidohydrolase-related" evidence="3">
    <location>
        <begin position="81"/>
        <end position="476"/>
    </location>
</feature>
<dbReference type="PANTHER" id="PTHR11647:SF1">
    <property type="entry name" value="COLLAPSIN RESPONSE MEDIATOR PROTEIN"/>
    <property type="match status" value="1"/>
</dbReference>
<dbReference type="NCBIfam" id="NF006560">
    <property type="entry name" value="PRK09061.1"/>
    <property type="match status" value="1"/>
</dbReference>
<evidence type="ECO:0000256" key="2">
    <source>
        <dbReference type="SAM" id="SignalP"/>
    </source>
</evidence>
<dbReference type="InterPro" id="IPR023100">
    <property type="entry name" value="D-aminoacylase_insert_dom_sf"/>
</dbReference>
<dbReference type="GO" id="GO:0016812">
    <property type="term" value="F:hydrolase activity, acting on carbon-nitrogen (but not peptide) bonds, in cyclic amides"/>
    <property type="evidence" value="ECO:0007669"/>
    <property type="project" value="TreeGrafter"/>
</dbReference>
<proteinExistence type="predicted"/>
<dbReference type="PANTHER" id="PTHR11647">
    <property type="entry name" value="HYDRANTOINASE/DIHYDROPYRIMIDINASE FAMILY MEMBER"/>
    <property type="match status" value="1"/>
</dbReference>
<dbReference type="SUPFAM" id="SSF51556">
    <property type="entry name" value="Metallo-dependent hydrolases"/>
    <property type="match status" value="1"/>
</dbReference>
<accession>A0Y8A3</accession>
<dbReference type="OrthoDB" id="9766983at2"/>
<evidence type="ECO:0000256" key="1">
    <source>
        <dbReference type="ARBA" id="ARBA00001947"/>
    </source>
</evidence>
<dbReference type="InterPro" id="IPR032466">
    <property type="entry name" value="Metal_Hydrolase"/>
</dbReference>
<reference evidence="4 5" key="1">
    <citation type="journal article" date="2010" name="J. Bacteriol.">
        <title>Genome sequence of the oligotrophic marine Gammaproteobacterium HTCC2143, isolated from the Oregon Coast.</title>
        <authorList>
            <person name="Oh H.M."/>
            <person name="Kang I."/>
            <person name="Ferriera S."/>
            <person name="Giovannoni S.J."/>
            <person name="Cho J.C."/>
        </authorList>
    </citation>
    <scope>NUCLEOTIDE SEQUENCE [LARGE SCALE GENOMIC DNA]</scope>
    <source>
        <strain evidence="4 5">HTCC2143</strain>
    </source>
</reference>
<dbReference type="Gene3D" id="2.30.40.10">
    <property type="entry name" value="Urease, subunit C, domain 1"/>
    <property type="match status" value="1"/>
</dbReference>
<dbReference type="eggNOG" id="COG3653">
    <property type="taxonomic scope" value="Bacteria"/>
</dbReference>
<dbReference type="Proteomes" id="UP000004931">
    <property type="component" value="Unassembled WGS sequence"/>
</dbReference>
<organism evidence="4 5">
    <name type="scientific">marine gamma proteobacterium HTCC2143</name>
    <dbReference type="NCBI Taxonomy" id="247633"/>
    <lineage>
        <taxon>Bacteria</taxon>
        <taxon>Pseudomonadati</taxon>
        <taxon>Pseudomonadota</taxon>
        <taxon>Gammaproteobacteria</taxon>
        <taxon>Cellvibrionales</taxon>
        <taxon>Spongiibacteraceae</taxon>
        <taxon>BD1-7 clade</taxon>
    </lineage>
</organism>
<dbReference type="InterPro" id="IPR011059">
    <property type="entry name" value="Metal-dep_hydrolase_composite"/>
</dbReference>
<dbReference type="InterPro" id="IPR050378">
    <property type="entry name" value="Metallo-dep_Hydrolases_sf"/>
</dbReference>
<name>A0Y8A3_9GAMM</name>
<dbReference type="GO" id="GO:0005829">
    <property type="term" value="C:cytosol"/>
    <property type="evidence" value="ECO:0007669"/>
    <property type="project" value="TreeGrafter"/>
</dbReference>
<dbReference type="AlphaFoldDB" id="A0Y8A3"/>
<comment type="cofactor">
    <cofactor evidence="1">
        <name>Zn(2+)</name>
        <dbReference type="ChEBI" id="CHEBI:29105"/>
    </cofactor>
</comment>
<dbReference type="Gene3D" id="3.30.1490.130">
    <property type="entry name" value="D-aminoacylase. Domain 3"/>
    <property type="match status" value="1"/>
</dbReference>
<dbReference type="SUPFAM" id="SSF51338">
    <property type="entry name" value="Composite domain of metallo-dependent hydrolases"/>
    <property type="match status" value="1"/>
</dbReference>
<dbReference type="STRING" id="247633.GP2143_13916"/>
<dbReference type="GO" id="GO:0047421">
    <property type="term" value="F:N-acyl-D-glutamate deacylase activity"/>
    <property type="evidence" value="ECO:0007669"/>
    <property type="project" value="UniProtKB-EC"/>
</dbReference>
<keyword evidence="2" id="KW-0732">Signal</keyword>
<dbReference type="EMBL" id="AAVT01000001">
    <property type="protein sequence ID" value="EAW32357.1"/>
    <property type="molecule type" value="Genomic_DNA"/>
</dbReference>
<comment type="caution">
    <text evidence="4">The sequence shown here is derived from an EMBL/GenBank/DDBJ whole genome shotgun (WGS) entry which is preliminary data.</text>
</comment>
<dbReference type="InterPro" id="IPR006680">
    <property type="entry name" value="Amidohydro-rel"/>
</dbReference>
<sequence length="501" mass="54591">MRSPKKTTHCLQFFAIFIMCLLPSQARLETTYDLVIRDGRVIDPASDFDGIRSLGISRGTIQTIDEGPLQGRVVIDARGKIVTAGFIDLHSHAQTQLGQKYQVLDGVTTSLELEAGAYPVAAVGNQIADRPLINFGASASYAAMRSKVLTNSDNPYLFFDGRPFSFEDPGFTTPLDAQQIERVMRHVHLGLDQGGLGIGLLLDYMSDAVTTAELEALFTVAAERKAPLFIHIRRGMAGDPRGLMEVIDLAKKTGAPIHICHLSASAMGGIEEFLRLFHTAIEDGVDISAESYPYNAGSTSIGAAVFDRDWQQIFGITYADVQLAESGKYFDRQRWDKLRVENPAATIIHHYGNEDWTQLAVKAPGMMIGSDAMPVFSESVKSHPRGMGTFSRVLTEYVRKNKLLSLPEALAKMSYLPAARLALIAPQFKNKGRIQTGADADIVIFDANIIADQATYTAPYQGPKGISWVLVNGKIVVQDGAVVEAVYPGRIIIGAGSHPSY</sequence>
<feature type="chain" id="PRO_5002630550" evidence="2">
    <location>
        <begin position="27"/>
        <end position="501"/>
    </location>
</feature>
<dbReference type="Pfam" id="PF01979">
    <property type="entry name" value="Amidohydro_1"/>
    <property type="match status" value="1"/>
</dbReference>